<dbReference type="GO" id="GO:0006623">
    <property type="term" value="P:protein targeting to vacuole"/>
    <property type="evidence" value="ECO:0007669"/>
    <property type="project" value="TreeGrafter"/>
</dbReference>
<dbReference type="SUPFAM" id="SSF48464">
    <property type="entry name" value="ENTH/VHS domain"/>
    <property type="match status" value="1"/>
</dbReference>
<keyword evidence="7 10" id="KW-0863">Zinc-finger</keyword>
<comment type="caution">
    <text evidence="14">The sequence shown here is derived from an EMBL/GenBank/DDBJ whole genome shotgun (WGS) entry which is preliminary data.</text>
</comment>
<feature type="domain" description="FYVE-type" evidence="12">
    <location>
        <begin position="155"/>
        <end position="215"/>
    </location>
</feature>
<dbReference type="GO" id="GO:0032266">
    <property type="term" value="F:phosphatidylinositol-3-phosphate binding"/>
    <property type="evidence" value="ECO:0007669"/>
    <property type="project" value="TreeGrafter"/>
</dbReference>
<keyword evidence="9" id="KW-0472">Membrane</keyword>
<dbReference type="CDD" id="cd16979">
    <property type="entry name" value="VHS_Vps27"/>
    <property type="match status" value="1"/>
</dbReference>
<dbReference type="AlphaFoldDB" id="A0A9P6DMV9"/>
<evidence type="ECO:0000256" key="10">
    <source>
        <dbReference type="PROSITE-ProRule" id="PRU00091"/>
    </source>
</evidence>
<feature type="compositionally biased region" description="Basic and acidic residues" evidence="11">
    <location>
        <begin position="268"/>
        <end position="280"/>
    </location>
</feature>
<reference evidence="14" key="1">
    <citation type="journal article" date="2020" name="Nat. Commun.">
        <title>Large-scale genome sequencing of mycorrhizal fungi provides insights into the early evolution of symbiotic traits.</title>
        <authorList>
            <person name="Miyauchi S."/>
            <person name="Kiss E."/>
            <person name="Kuo A."/>
            <person name="Drula E."/>
            <person name="Kohler A."/>
            <person name="Sanchez-Garcia M."/>
            <person name="Morin E."/>
            <person name="Andreopoulos B."/>
            <person name="Barry K.W."/>
            <person name="Bonito G."/>
            <person name="Buee M."/>
            <person name="Carver A."/>
            <person name="Chen C."/>
            <person name="Cichocki N."/>
            <person name="Clum A."/>
            <person name="Culley D."/>
            <person name="Crous P.W."/>
            <person name="Fauchery L."/>
            <person name="Girlanda M."/>
            <person name="Hayes R.D."/>
            <person name="Keri Z."/>
            <person name="LaButti K."/>
            <person name="Lipzen A."/>
            <person name="Lombard V."/>
            <person name="Magnuson J."/>
            <person name="Maillard F."/>
            <person name="Murat C."/>
            <person name="Nolan M."/>
            <person name="Ohm R.A."/>
            <person name="Pangilinan J."/>
            <person name="Pereira M.F."/>
            <person name="Perotto S."/>
            <person name="Peter M."/>
            <person name="Pfister S."/>
            <person name="Riley R."/>
            <person name="Sitrit Y."/>
            <person name="Stielow J.B."/>
            <person name="Szollosi G."/>
            <person name="Zifcakova L."/>
            <person name="Stursova M."/>
            <person name="Spatafora J.W."/>
            <person name="Tedersoo L."/>
            <person name="Vaario L.M."/>
            <person name="Yamada A."/>
            <person name="Yan M."/>
            <person name="Wang P."/>
            <person name="Xu J."/>
            <person name="Bruns T."/>
            <person name="Baldrian P."/>
            <person name="Vilgalys R."/>
            <person name="Dunand C."/>
            <person name="Henrissat B."/>
            <person name="Grigoriev I.V."/>
            <person name="Hibbett D."/>
            <person name="Nagy L.G."/>
            <person name="Martin F.M."/>
        </authorList>
    </citation>
    <scope>NUCLEOTIDE SEQUENCE</scope>
    <source>
        <strain evidence="14">UP504</strain>
    </source>
</reference>
<dbReference type="PANTHER" id="PTHR47794:SF1">
    <property type="entry name" value="VACUOLAR PROTEIN SORTING-ASSOCIATED PROTEIN 27"/>
    <property type="match status" value="1"/>
</dbReference>
<dbReference type="InterPro" id="IPR017455">
    <property type="entry name" value="Znf_FYVE-rel"/>
</dbReference>
<accession>A0A9P6DMV9</accession>
<dbReference type="Pfam" id="PF02809">
    <property type="entry name" value="UIM"/>
    <property type="match status" value="2"/>
</dbReference>
<dbReference type="InterPro" id="IPR008942">
    <property type="entry name" value="ENTH_VHS"/>
</dbReference>
<evidence type="ECO:0000256" key="3">
    <source>
        <dbReference type="ARBA" id="ARBA00017753"/>
    </source>
</evidence>
<dbReference type="InterPro" id="IPR011011">
    <property type="entry name" value="Znf_FYVE_PHD"/>
</dbReference>
<keyword evidence="5" id="KW-0677">Repeat</keyword>
<evidence type="ECO:0000313" key="14">
    <source>
        <dbReference type="EMBL" id="KAF9507322.1"/>
    </source>
</evidence>
<dbReference type="GO" id="GO:0033565">
    <property type="term" value="C:ESCRT-0 complex"/>
    <property type="evidence" value="ECO:0007669"/>
    <property type="project" value="TreeGrafter"/>
</dbReference>
<evidence type="ECO:0000256" key="4">
    <source>
        <dbReference type="ARBA" id="ARBA00022723"/>
    </source>
</evidence>
<dbReference type="GO" id="GO:0043130">
    <property type="term" value="F:ubiquitin binding"/>
    <property type="evidence" value="ECO:0007669"/>
    <property type="project" value="InterPro"/>
</dbReference>
<dbReference type="PROSITE" id="PS50179">
    <property type="entry name" value="VHS"/>
    <property type="match status" value="1"/>
</dbReference>
<evidence type="ECO:0000259" key="12">
    <source>
        <dbReference type="PROSITE" id="PS50178"/>
    </source>
</evidence>
<dbReference type="CDD" id="cd15735">
    <property type="entry name" value="FYVE_spVPS27p_like"/>
    <property type="match status" value="1"/>
</dbReference>
<comment type="subcellular location">
    <subcellularLocation>
        <location evidence="1">Endosome membrane</location>
        <topology evidence="1">Peripheral membrane protein</topology>
        <orientation evidence="1">Cytoplasmic side</orientation>
    </subcellularLocation>
</comment>
<evidence type="ECO:0000256" key="1">
    <source>
        <dbReference type="ARBA" id="ARBA00004125"/>
    </source>
</evidence>
<feature type="region of interest" description="Disordered" evidence="11">
    <location>
        <begin position="267"/>
        <end position="306"/>
    </location>
</feature>
<evidence type="ECO:0000256" key="8">
    <source>
        <dbReference type="ARBA" id="ARBA00022833"/>
    </source>
</evidence>
<dbReference type="InterPro" id="IPR013083">
    <property type="entry name" value="Znf_RING/FYVE/PHD"/>
</dbReference>
<proteinExistence type="inferred from homology"/>
<evidence type="ECO:0000256" key="11">
    <source>
        <dbReference type="SAM" id="MobiDB-lite"/>
    </source>
</evidence>
<dbReference type="Gene3D" id="1.25.40.90">
    <property type="match status" value="1"/>
</dbReference>
<evidence type="ECO:0000256" key="2">
    <source>
        <dbReference type="ARBA" id="ARBA00008597"/>
    </source>
</evidence>
<dbReference type="InterPro" id="IPR003903">
    <property type="entry name" value="UIM_dom"/>
</dbReference>
<dbReference type="SMART" id="SM00288">
    <property type="entry name" value="VHS"/>
    <property type="match status" value="1"/>
</dbReference>
<evidence type="ECO:0000313" key="15">
    <source>
        <dbReference type="Proteomes" id="UP000886523"/>
    </source>
</evidence>
<name>A0A9P6DMV9_9AGAM</name>
<dbReference type="Pfam" id="PF00790">
    <property type="entry name" value="VHS"/>
    <property type="match status" value="1"/>
</dbReference>
<evidence type="ECO:0000256" key="7">
    <source>
        <dbReference type="ARBA" id="ARBA00022771"/>
    </source>
</evidence>
<evidence type="ECO:0000256" key="5">
    <source>
        <dbReference type="ARBA" id="ARBA00022737"/>
    </source>
</evidence>
<dbReference type="EMBL" id="MU129084">
    <property type="protein sequence ID" value="KAF9507322.1"/>
    <property type="molecule type" value="Genomic_DNA"/>
</dbReference>
<feature type="region of interest" description="Disordered" evidence="11">
    <location>
        <begin position="218"/>
        <end position="249"/>
    </location>
</feature>
<dbReference type="OrthoDB" id="957735at2759"/>
<feature type="region of interest" description="Disordered" evidence="11">
    <location>
        <begin position="318"/>
        <end position="354"/>
    </location>
</feature>
<feature type="compositionally biased region" description="Basic and acidic residues" evidence="11">
    <location>
        <begin position="239"/>
        <end position="249"/>
    </location>
</feature>
<sequence>VDKATAETLPYGGENLELNFEISDCIRSKTVPAKEAMRSIKRRVNHKNPNVQLFALTLADTCVKNGGDHFLVEVASREFMDNLVSILKIPGVNSDVKQKILRLIQNWALAFESKTGLGYATEVYKALQKDGFSFPPKDVVAASAAMVDTKTPPEWIDSDVCLRCRTPFSFTNRKHHCRSCGLVFDQQCSSKVMALPHLGIMQPVRVCDSCFIKAGRTKTAPFPEEPGAPSRLSRKLSRRVTEHLGRKSADELMDEELQRAIQLSLEEAGLREQHGPRRTEYATSPISLVSEPPMLEIPATNPADDDPELHAAIEASLREANAPKPSAPVADESATRSDSHVSTPAELESSQNFDLNPFESDAILTFSQTIEAAHARGVTDLVRQQGVNELYDRANGARPKLVRSLDDTGRKEQLLAEMNEKLSQAARLYDHLLTTQVSSPTLYNSTPALGRPYQTQSFHNTVSSSTQYSYPQTLLQYPASWETSTPRQEPHVPGLSPQTYSNTNDYISSAEQLQSLTLRETPPVQTYHPISQATAGDFTSSMSSPHIPLPLSSPPIVSQQQAPVKPAPHSFPIFPSVPTAPLPSPAYRAPVEQKEAMLISFD</sequence>
<keyword evidence="8" id="KW-0862">Zinc</keyword>
<gene>
    <name evidence="14" type="ORF">BS47DRAFT_1422197</name>
</gene>
<keyword evidence="15" id="KW-1185">Reference proteome</keyword>
<dbReference type="GO" id="GO:0010008">
    <property type="term" value="C:endosome membrane"/>
    <property type="evidence" value="ECO:0007669"/>
    <property type="project" value="UniProtKB-SubCell"/>
</dbReference>
<organism evidence="14 15">
    <name type="scientific">Hydnum rufescens UP504</name>
    <dbReference type="NCBI Taxonomy" id="1448309"/>
    <lineage>
        <taxon>Eukaryota</taxon>
        <taxon>Fungi</taxon>
        <taxon>Dikarya</taxon>
        <taxon>Basidiomycota</taxon>
        <taxon>Agaricomycotina</taxon>
        <taxon>Agaricomycetes</taxon>
        <taxon>Cantharellales</taxon>
        <taxon>Hydnaceae</taxon>
        <taxon>Hydnum</taxon>
    </lineage>
</organism>
<dbReference type="Gene3D" id="6.10.140.100">
    <property type="match status" value="1"/>
</dbReference>
<dbReference type="Proteomes" id="UP000886523">
    <property type="component" value="Unassembled WGS sequence"/>
</dbReference>
<dbReference type="GO" id="GO:0043328">
    <property type="term" value="P:protein transport to vacuole involved in ubiquitin-dependent protein catabolic process via the multivesicular body sorting pathway"/>
    <property type="evidence" value="ECO:0007669"/>
    <property type="project" value="TreeGrafter"/>
</dbReference>
<dbReference type="InterPro" id="IPR002014">
    <property type="entry name" value="VHS_dom"/>
</dbReference>
<dbReference type="SUPFAM" id="SSF57903">
    <property type="entry name" value="FYVE/PHD zinc finger"/>
    <property type="match status" value="1"/>
</dbReference>
<dbReference type="PROSITE" id="PS50178">
    <property type="entry name" value="ZF_FYVE"/>
    <property type="match status" value="1"/>
</dbReference>
<evidence type="ECO:0000259" key="13">
    <source>
        <dbReference type="PROSITE" id="PS50179"/>
    </source>
</evidence>
<dbReference type="GO" id="GO:0008270">
    <property type="term" value="F:zinc ion binding"/>
    <property type="evidence" value="ECO:0007669"/>
    <property type="project" value="UniProtKB-KW"/>
</dbReference>
<protein>
    <recommendedName>
        <fullName evidence="3">Vacuolar protein sorting-associated protein 27</fullName>
    </recommendedName>
</protein>
<feature type="non-terminal residue" evidence="14">
    <location>
        <position position="1"/>
    </location>
</feature>
<dbReference type="SMART" id="SM00726">
    <property type="entry name" value="UIM"/>
    <property type="match status" value="2"/>
</dbReference>
<dbReference type="InterPro" id="IPR000306">
    <property type="entry name" value="Znf_FYVE"/>
</dbReference>
<keyword evidence="6" id="KW-0967">Endosome</keyword>
<dbReference type="PANTHER" id="PTHR47794">
    <property type="entry name" value="VACUOLAR PROTEIN SORTING-ASSOCIATED PROTEIN 27"/>
    <property type="match status" value="1"/>
</dbReference>
<keyword evidence="4" id="KW-0479">Metal-binding</keyword>
<comment type="similarity">
    <text evidence="2">Belongs to the VPS27 family.</text>
</comment>
<dbReference type="Gene3D" id="3.30.40.10">
    <property type="entry name" value="Zinc/RING finger domain, C3HC4 (zinc finger)"/>
    <property type="match status" value="1"/>
</dbReference>
<dbReference type="Pfam" id="PF01363">
    <property type="entry name" value="FYVE"/>
    <property type="match status" value="1"/>
</dbReference>
<evidence type="ECO:0000256" key="9">
    <source>
        <dbReference type="ARBA" id="ARBA00023136"/>
    </source>
</evidence>
<feature type="domain" description="VHS" evidence="13">
    <location>
        <begin position="6"/>
        <end position="135"/>
    </location>
</feature>
<dbReference type="Gene3D" id="1.20.5.1940">
    <property type="match status" value="1"/>
</dbReference>
<dbReference type="SMART" id="SM00064">
    <property type="entry name" value="FYVE"/>
    <property type="match status" value="1"/>
</dbReference>
<evidence type="ECO:0000256" key="6">
    <source>
        <dbReference type="ARBA" id="ARBA00022753"/>
    </source>
</evidence>
<dbReference type="PROSITE" id="PS50330">
    <property type="entry name" value="UIM"/>
    <property type="match status" value="1"/>
</dbReference>